<accession>A0A6M3II69</accession>
<dbReference type="AlphaFoldDB" id="A0A6M3II69"/>
<protein>
    <submittedName>
        <fullName evidence="1">Putative single-stranded DNA-binding protein</fullName>
    </submittedName>
</protein>
<organism evidence="1">
    <name type="scientific">viral metagenome</name>
    <dbReference type="NCBI Taxonomy" id="1070528"/>
    <lineage>
        <taxon>unclassified sequences</taxon>
        <taxon>metagenomes</taxon>
        <taxon>organismal metagenomes</taxon>
    </lineage>
</organism>
<name>A0A6M3II69_9ZZZZ</name>
<reference evidence="1" key="1">
    <citation type="submission" date="2020-03" db="EMBL/GenBank/DDBJ databases">
        <title>The deep terrestrial virosphere.</title>
        <authorList>
            <person name="Holmfeldt K."/>
            <person name="Nilsson E."/>
            <person name="Simone D."/>
            <person name="Lopez-Fernandez M."/>
            <person name="Wu X."/>
            <person name="de Brujin I."/>
            <person name="Lundin D."/>
            <person name="Andersson A."/>
            <person name="Bertilsson S."/>
            <person name="Dopson M."/>
        </authorList>
    </citation>
    <scope>NUCLEOTIDE SEQUENCE</scope>
    <source>
        <strain evidence="1">MM415B01796</strain>
    </source>
</reference>
<dbReference type="EMBL" id="MT141237">
    <property type="protein sequence ID" value="QJA56767.1"/>
    <property type="molecule type" value="Genomic_DNA"/>
</dbReference>
<gene>
    <name evidence="1" type="ORF">MM415B01796_0023</name>
</gene>
<dbReference type="GO" id="GO:0003677">
    <property type="term" value="F:DNA binding"/>
    <property type="evidence" value="ECO:0007669"/>
    <property type="project" value="UniProtKB-KW"/>
</dbReference>
<sequence>MTINDLDKFIASLPDWAILNGCFGDTKIRPTDIDGMVERNGKCLFLEHKGRRASLSKAQARAFRSLAEQGNTVITFWSEGEDVQRFRVDYRGGFKMFDPATLDDLRDIVSRWFSSVNSP</sequence>
<evidence type="ECO:0000313" key="1">
    <source>
        <dbReference type="EMBL" id="QJA56767.1"/>
    </source>
</evidence>
<proteinExistence type="predicted"/>
<keyword evidence="1" id="KW-0238">DNA-binding</keyword>